<protein>
    <recommendedName>
        <fullName evidence="2">C-type lectin domain-containing protein</fullName>
    </recommendedName>
</protein>
<dbReference type="InParanoid" id="A0A672YCU3"/>
<evidence type="ECO:0000259" key="2">
    <source>
        <dbReference type="PROSITE" id="PS50041"/>
    </source>
</evidence>
<sequence>VKSATTISFGEKYTDLATFESMEEIQRLNRPELLTSLVWIGLRDDPKSWKESMGNDVNSWRWSATGETSQTGYQNWDSIEPNYYQGKQTCVIMMMPTGKWFDKDCRELYHFVCYAGK</sequence>
<feature type="domain" description="C-type lectin" evidence="2">
    <location>
        <begin position="16"/>
        <end position="114"/>
    </location>
</feature>
<accession>A0A672YCU3</accession>
<dbReference type="PROSITE" id="PS50041">
    <property type="entry name" value="C_TYPE_LECTIN_2"/>
    <property type="match status" value="1"/>
</dbReference>
<dbReference type="InterPro" id="IPR016186">
    <property type="entry name" value="C-type_lectin-like/link_sf"/>
</dbReference>
<dbReference type="SMART" id="SM00034">
    <property type="entry name" value="CLECT"/>
    <property type="match status" value="1"/>
</dbReference>
<evidence type="ECO:0000256" key="1">
    <source>
        <dbReference type="ARBA" id="ARBA00023157"/>
    </source>
</evidence>
<evidence type="ECO:0000313" key="4">
    <source>
        <dbReference type="Proteomes" id="UP000472271"/>
    </source>
</evidence>
<dbReference type="Proteomes" id="UP000472271">
    <property type="component" value="Chromosome 16"/>
</dbReference>
<keyword evidence="1" id="KW-1015">Disulfide bond</keyword>
<dbReference type="InterPro" id="IPR016187">
    <property type="entry name" value="CTDL_fold"/>
</dbReference>
<dbReference type="PANTHER" id="PTHR45784:SF3">
    <property type="entry name" value="C-TYPE LECTIN DOMAIN FAMILY 4 MEMBER K-LIKE-RELATED"/>
    <property type="match status" value="1"/>
</dbReference>
<dbReference type="InterPro" id="IPR018378">
    <property type="entry name" value="C-type_lectin_CS"/>
</dbReference>
<keyword evidence="4" id="KW-1185">Reference proteome</keyword>
<organism evidence="3 4">
    <name type="scientific">Sphaeramia orbicularis</name>
    <name type="common">orbiculate cardinalfish</name>
    <dbReference type="NCBI Taxonomy" id="375764"/>
    <lineage>
        <taxon>Eukaryota</taxon>
        <taxon>Metazoa</taxon>
        <taxon>Chordata</taxon>
        <taxon>Craniata</taxon>
        <taxon>Vertebrata</taxon>
        <taxon>Euteleostomi</taxon>
        <taxon>Actinopterygii</taxon>
        <taxon>Neopterygii</taxon>
        <taxon>Teleostei</taxon>
        <taxon>Neoteleostei</taxon>
        <taxon>Acanthomorphata</taxon>
        <taxon>Gobiaria</taxon>
        <taxon>Kurtiformes</taxon>
        <taxon>Apogonoidei</taxon>
        <taxon>Apogonidae</taxon>
        <taxon>Apogoninae</taxon>
        <taxon>Sphaeramia</taxon>
    </lineage>
</organism>
<dbReference type="Gene3D" id="3.10.100.10">
    <property type="entry name" value="Mannose-Binding Protein A, subunit A"/>
    <property type="match status" value="1"/>
</dbReference>
<evidence type="ECO:0000313" key="3">
    <source>
        <dbReference type="Ensembl" id="ENSSORP00005001550.1"/>
    </source>
</evidence>
<dbReference type="InterPro" id="IPR001304">
    <property type="entry name" value="C-type_lectin-like"/>
</dbReference>
<dbReference type="PROSITE" id="PS00615">
    <property type="entry name" value="C_TYPE_LECTIN_1"/>
    <property type="match status" value="1"/>
</dbReference>
<dbReference type="Ensembl" id="ENSSORT00005001597.1">
    <property type="protein sequence ID" value="ENSSORP00005001550.1"/>
    <property type="gene ID" value="ENSSORG00005000971.1"/>
</dbReference>
<reference evidence="3" key="2">
    <citation type="submission" date="2025-08" db="UniProtKB">
        <authorList>
            <consortium name="Ensembl"/>
        </authorList>
    </citation>
    <scope>IDENTIFICATION</scope>
</reference>
<dbReference type="AlphaFoldDB" id="A0A672YCU3"/>
<proteinExistence type="predicted"/>
<name>A0A672YCU3_9TELE</name>
<dbReference type="PANTHER" id="PTHR45784">
    <property type="entry name" value="C-TYPE LECTIN DOMAIN FAMILY 20 MEMBER A-RELATED"/>
    <property type="match status" value="1"/>
</dbReference>
<dbReference type="Pfam" id="PF00059">
    <property type="entry name" value="Lectin_C"/>
    <property type="match status" value="1"/>
</dbReference>
<dbReference type="SUPFAM" id="SSF56436">
    <property type="entry name" value="C-type lectin-like"/>
    <property type="match status" value="1"/>
</dbReference>
<reference evidence="3" key="1">
    <citation type="submission" date="2019-06" db="EMBL/GenBank/DDBJ databases">
        <authorList>
            <consortium name="Wellcome Sanger Institute Data Sharing"/>
        </authorList>
    </citation>
    <scope>NUCLEOTIDE SEQUENCE [LARGE SCALE GENOMIC DNA]</scope>
</reference>
<reference evidence="3" key="3">
    <citation type="submission" date="2025-09" db="UniProtKB">
        <authorList>
            <consortium name="Ensembl"/>
        </authorList>
    </citation>
    <scope>IDENTIFICATION</scope>
</reference>